<dbReference type="InterPro" id="IPR006212">
    <property type="entry name" value="Furin_repeat"/>
</dbReference>
<comment type="caution">
    <text evidence="2">The sequence shown here is derived from an EMBL/GenBank/DDBJ whole genome shotgun (WGS) entry which is preliminary data.</text>
</comment>
<reference evidence="2" key="1">
    <citation type="submission" date="2021-01" db="EMBL/GenBank/DDBJ databases">
        <authorList>
            <consortium name="Genoscope - CEA"/>
            <person name="William W."/>
        </authorList>
    </citation>
    <scope>NUCLEOTIDE SEQUENCE</scope>
</reference>
<dbReference type="OrthoDB" id="77931at2759"/>
<gene>
    <name evidence="2" type="ORF">POCTA_138.1.T0910155</name>
</gene>
<feature type="transmembrane region" description="Helical" evidence="1">
    <location>
        <begin position="2592"/>
        <end position="2618"/>
    </location>
</feature>
<dbReference type="OMA" id="HNIQLWH"/>
<dbReference type="EMBL" id="CAJJDP010000090">
    <property type="protein sequence ID" value="CAD8187960.1"/>
    <property type="molecule type" value="Genomic_DNA"/>
</dbReference>
<protein>
    <recommendedName>
        <fullName evidence="4">Transmembrane protein</fullName>
    </recommendedName>
</protein>
<proteinExistence type="predicted"/>
<organism evidence="2 3">
    <name type="scientific">Paramecium octaurelia</name>
    <dbReference type="NCBI Taxonomy" id="43137"/>
    <lineage>
        <taxon>Eukaryota</taxon>
        <taxon>Sar</taxon>
        <taxon>Alveolata</taxon>
        <taxon>Ciliophora</taxon>
        <taxon>Intramacronucleata</taxon>
        <taxon>Oligohymenophorea</taxon>
        <taxon>Peniculida</taxon>
        <taxon>Parameciidae</taxon>
        <taxon>Paramecium</taxon>
    </lineage>
</organism>
<evidence type="ECO:0000256" key="1">
    <source>
        <dbReference type="SAM" id="Phobius"/>
    </source>
</evidence>
<keyword evidence="1" id="KW-1133">Transmembrane helix</keyword>
<feature type="transmembrane region" description="Helical" evidence="1">
    <location>
        <begin position="2331"/>
        <end position="2353"/>
    </location>
</feature>
<feature type="transmembrane region" description="Helical" evidence="1">
    <location>
        <begin position="2391"/>
        <end position="2413"/>
    </location>
</feature>
<keyword evidence="3" id="KW-1185">Reference proteome</keyword>
<feature type="transmembrane region" description="Helical" evidence="1">
    <location>
        <begin position="2665"/>
        <end position="2689"/>
    </location>
</feature>
<name>A0A8S1WH68_PAROT</name>
<evidence type="ECO:0008006" key="4">
    <source>
        <dbReference type="Google" id="ProtNLM"/>
    </source>
</evidence>
<feature type="transmembrane region" description="Helical" evidence="1">
    <location>
        <begin position="2440"/>
        <end position="2462"/>
    </location>
</feature>
<sequence>MIKAVFSDYLVRLNSEQPYWIDEFSILDFIIDDGVVQRWASWFQYLPLSSIVYSDQLGVLDSNCYHLFSSVEKESNQLNFLHYDCQDLTSMTITKVIQFIGNDNLQYSYEINISIFEYENYWYYFDFIFFPYSNQFQIIIIKNEDVIMDQFLQVVPFSNVILIQKIGGSFIVENSRLINIEKGRKFASFPGKILPISCSNNLKDFAAYAIQFARQSDYDFLELKTQIYTSKYNNCNSFLFSAWFKIKEIIQSDMTMSYQFIKLSSNYQNSQLQNQNLSPFQLFYKIEKDSKQLIITTYSYQFPSVTLDFTSNPFLITRVVDINHNIQLWHLIYVKLKEDDFQVNIKFFDMRKIYEYEMQMIVKQFHQIYYKLILGNSLQSNYNYLNIMGRNLYLFNCETVFSQQNCHYSCGECDGPTEKDCLTCSEDSLRIYFPDYKQCICPYITIDDIDCKNYTNFHLQPISITEQNIECKNGQFEFDGQCYDCPGIQNQDAVTCLECVLNPKGWSKNPMCQSSLEFKQDGSTSRLVEDVIYTWTQNFNFNGINLEFCVGCVNSSIIDQNNINYDYNAKFKPFMQFCWSTIFKNDCYFCQTPNCSFCALSITGQICIVCDWVSDLINGQCIALEVGILDEKNCRTPYYITSNYDCVLCSITNCVYCFEYIFDDLTKSTLYQNFQKFNADENLKVGCAMCEDGYIFDFQLGECLKKSSKIDTCLRSYINQEGTEICTLSSKQDFSVAKEIINCEQLISNCLQCFITVQSILRCIICKEGYTSTTTEMNGRCSPNIRQYAKVSIEGDFFVYDAWMQRIQSFMGSFLPNQYFYPKSNSYFIDEIAITCLEGSEMFQNKTCIKACEPDCIECELYPSRSYYYCKKCPLDQYKRPSRVQKDGQCLSCSPLCLFCQERTPEEILLIQPNFILNENNQLQTQKCIQPIFDPNVKLSTSQYIPIYCLDEQCSSNLLYDYEGPCSKYDNSMTDLLINENIRYLNLIGAQNVIIQLQFTPPNTNCQQIININSSQLKQQIYSLRTTNLTILGNGILYNPKGGDVKINNFEIVNIFNTDIQISNLTFNLLGDPKLRFALRNVRFLNGQLNQMNKFFNSQQFESINLLNITIIEMVLNESSFFQIEFQQLGAQIYINQLLIINSTFINTDLFLITNSQISITIDSLQIENCTFLNSTILKMKQNQIDAKITTISDILMRNCQLSYSSIINFDDLTQFQIINLKILQNIWQNSNFLIFYYNLSLTDAIFEDNILNNSILIQALDSNATNDVTFFLRQLSVLNLKLMNSNLIYLSSSSLVKMIVQFSNFNIQKVVGIETLNNVQNLFKFIHCFSCSIEQIQILNTQNVPIFYFFESNEIIIESLIFQQNAKKIQIHYCQQSDEFNNQILFVQGFSFIKLKQFKIINYENFNQAFVEILSSPQQLENLSENIEITDSLFLNNIIEKVLQKSIISIISIYSKKQQQVIFENLNFIQNFFHQYMDDPTENFAGLIYIDSTQGQINMNNLYCKENAITNSSTSFFVVISQSIFINNASVSHHNVISQKLWSEFYQFDLGQQYDQDQINQIIQQLYPTYIQGGVAKINCEQFISKNSIYQHILAQTSAVFEIKTSGKGLLQFINNTIQQISSIYSYGTDNFGCININSQNSYLNLEASNTIFLNVQNGMSTVLFSISPSQRKASILLKEIQVINCFSFLNQIIKVQFPQNNDQKSAWISYFSRFGAFTEITQMNQDNGIFNIVGGQITIEQFVIQGIILSQIFKIENSIKLLIKNVYIIDIFSFYQQPLIFLDQQVNSIIVLEQLIIQRFSIYQFRSSEEEFFYVTPQYVVVECQLQQLSQEDGQHQQNLIRQNIQQLQEESNSIGYPLLQFISSNNKVKFIVTSVKLIQNNCLSCSKGALVFDFTQFNYVKIYEFLCIFNQIKENGCLNFKFNNQNNLNKVVIYNSHFIQNNGSQGGAINAENITLFISNCKLIGNRVTQTGGGIYADINKHDFQINKSIIILNHAKVGGGIYFAKQNNLKDENIFQSVLLFNYADSYANNLVETPTHLSLSINDIDIIAEQQNFGRNTKLTSKIRPYNVIEQGQLLKTKQLMIPSNQKINSYQIYVPRFQIFINYIHNMLISVKNRYNENLEDLINSSCQVNAAILYENNRSVSQEKITFNIEQDQNLKAFDLSSLSFRFDPYNEEQYLLQIEFKCLFDQNAEQLEYLIYAKALKCQLGEFYVDKGCQICQSNQGFYSVTYNTTKCSIFDKQKFENISSNQIKLQPGYWRPNYLSDYTESCFKNPKFCIGGWDVGNELCSLGHIGGLCEECDNFDLRGKGQFYKDLSNFKCQECNEIWKSILPFVLTSIWAFLQILITLRSIEKSNKLFSSLKIGQRYSKIIFKLNQDHESILIKMLLNYLWIFSVVFNISVSFSFNFIEQTSNTLFVMVNNLDCYLTQIQNIELIYLRLIFMLMLIIIQLLIIWAGFAIYAKCKKQLLNRSYISNTLLYLYVSNYAALIKQFCSIISIRQISQIPYIQGDVSLLYGTPNHISWIIFFAVPGLGILGLFIPFSLFFIMYINREQLDNIKLRRHICYLFNEYNTESYFWESIKLSKKTIIIIILTYFESNVFLKASLLGLCLLVYQLAAVKQKPYIIQSLNFLDIQTGQICSITLFLAGANYVCEQENYSSILIPLQICIVLLCIRLCYPFLINIFRVYFKKYKVPFVQLIYKISRYLKANCSLTNYLNNQLKKLNQREYRLRNFYKNTIPSNIFIKGLVRLSKINFLLDQFLINNQISIDFS</sequence>
<accession>A0A8S1WH68</accession>
<evidence type="ECO:0000313" key="2">
    <source>
        <dbReference type="EMBL" id="CAD8187960.1"/>
    </source>
</evidence>
<evidence type="ECO:0000313" key="3">
    <source>
        <dbReference type="Proteomes" id="UP000683925"/>
    </source>
</evidence>
<feature type="transmembrane region" description="Helical" evidence="1">
    <location>
        <begin position="2526"/>
        <end position="2554"/>
    </location>
</feature>
<keyword evidence="1" id="KW-0472">Membrane</keyword>
<dbReference type="Proteomes" id="UP000683925">
    <property type="component" value="Unassembled WGS sequence"/>
</dbReference>
<keyword evidence="1" id="KW-0812">Transmembrane</keyword>
<feature type="transmembrane region" description="Helical" evidence="1">
    <location>
        <begin position="2483"/>
        <end position="2506"/>
    </location>
</feature>
<dbReference type="PANTHER" id="PTHR11319:SF35">
    <property type="entry name" value="OUTER MEMBRANE PROTEIN PMPC-RELATED"/>
    <property type="match status" value="1"/>
</dbReference>
<dbReference type="PANTHER" id="PTHR11319">
    <property type="entry name" value="G PROTEIN-COUPLED RECEPTOR-RELATED"/>
    <property type="match status" value="1"/>
</dbReference>
<dbReference type="CDD" id="cd00064">
    <property type="entry name" value="FU"/>
    <property type="match status" value="1"/>
</dbReference>